<dbReference type="Gene3D" id="1.20.920.10">
    <property type="entry name" value="Bromodomain-like"/>
    <property type="match status" value="2"/>
</dbReference>
<dbReference type="CDD" id="cd04369">
    <property type="entry name" value="Bromodomain"/>
    <property type="match status" value="1"/>
</dbReference>
<protein>
    <recommendedName>
        <fullName evidence="8">Bromodomain-containing protein</fullName>
    </recommendedName>
</protein>
<dbReference type="GO" id="GO:0006338">
    <property type="term" value="P:chromatin remodeling"/>
    <property type="evidence" value="ECO:0007669"/>
    <property type="project" value="TreeGrafter"/>
</dbReference>
<feature type="compositionally biased region" description="Basic and acidic residues" evidence="3">
    <location>
        <begin position="81"/>
        <end position="90"/>
    </location>
</feature>
<feature type="compositionally biased region" description="Low complexity" evidence="3">
    <location>
        <begin position="794"/>
        <end position="810"/>
    </location>
</feature>
<evidence type="ECO:0000256" key="3">
    <source>
        <dbReference type="SAM" id="MobiDB-lite"/>
    </source>
</evidence>
<proteinExistence type="predicted"/>
<feature type="compositionally biased region" description="Basic and acidic residues" evidence="3">
    <location>
        <begin position="276"/>
        <end position="287"/>
    </location>
</feature>
<dbReference type="InterPro" id="IPR018359">
    <property type="entry name" value="Bromodomain_CS"/>
</dbReference>
<dbReference type="PROSITE" id="PS00633">
    <property type="entry name" value="BROMODOMAIN_1"/>
    <property type="match status" value="1"/>
</dbReference>
<feature type="compositionally biased region" description="Low complexity" evidence="3">
    <location>
        <begin position="240"/>
        <end position="253"/>
    </location>
</feature>
<name>A0AAD5S060_9PEZI</name>
<feature type="compositionally biased region" description="Basic and acidic residues" evidence="3">
    <location>
        <begin position="64"/>
        <end position="73"/>
    </location>
</feature>
<dbReference type="PANTHER" id="PTHR22880:SF225">
    <property type="entry name" value="BROMODOMAIN-CONTAINING PROTEIN BET-1-RELATED"/>
    <property type="match status" value="1"/>
</dbReference>
<evidence type="ECO:0000259" key="5">
    <source>
        <dbReference type="PROSITE" id="PS51525"/>
    </source>
</evidence>
<feature type="domain" description="NET" evidence="5">
    <location>
        <begin position="814"/>
        <end position="895"/>
    </location>
</feature>
<dbReference type="InterPro" id="IPR027353">
    <property type="entry name" value="NET_dom"/>
</dbReference>
<organism evidence="6 7">
    <name type="scientific">Zalerion maritima</name>
    <dbReference type="NCBI Taxonomy" id="339359"/>
    <lineage>
        <taxon>Eukaryota</taxon>
        <taxon>Fungi</taxon>
        <taxon>Dikarya</taxon>
        <taxon>Ascomycota</taxon>
        <taxon>Pezizomycotina</taxon>
        <taxon>Sordariomycetes</taxon>
        <taxon>Lulworthiomycetidae</taxon>
        <taxon>Lulworthiales</taxon>
        <taxon>Lulworthiaceae</taxon>
        <taxon>Zalerion</taxon>
    </lineage>
</organism>
<evidence type="ECO:0000256" key="2">
    <source>
        <dbReference type="PROSITE-ProRule" id="PRU00035"/>
    </source>
</evidence>
<dbReference type="InterPro" id="IPR001487">
    <property type="entry name" value="Bromodomain"/>
</dbReference>
<dbReference type="InterPro" id="IPR050935">
    <property type="entry name" value="Bromo_chromatin_reader"/>
</dbReference>
<dbReference type="GO" id="GO:0000785">
    <property type="term" value="C:chromatin"/>
    <property type="evidence" value="ECO:0007669"/>
    <property type="project" value="TreeGrafter"/>
</dbReference>
<feature type="region of interest" description="Disordered" evidence="3">
    <location>
        <begin position="448"/>
        <end position="556"/>
    </location>
</feature>
<feature type="region of interest" description="Disordered" evidence="3">
    <location>
        <begin position="673"/>
        <end position="731"/>
    </location>
</feature>
<feature type="compositionally biased region" description="Pro residues" evidence="3">
    <location>
        <begin position="463"/>
        <end position="478"/>
    </location>
</feature>
<feature type="compositionally biased region" description="Basic and acidic residues" evidence="3">
    <location>
        <begin position="715"/>
        <end position="731"/>
    </location>
</feature>
<feature type="compositionally biased region" description="Basic and acidic residues" evidence="3">
    <location>
        <begin position="929"/>
        <end position="944"/>
    </location>
</feature>
<feature type="region of interest" description="Disordered" evidence="3">
    <location>
        <begin position="895"/>
        <end position="981"/>
    </location>
</feature>
<keyword evidence="1 2" id="KW-0103">Bromodomain</keyword>
<dbReference type="Gene3D" id="1.20.1270.220">
    <property type="match status" value="1"/>
</dbReference>
<feature type="region of interest" description="Disordered" evidence="3">
    <location>
        <begin position="1"/>
        <end position="316"/>
    </location>
</feature>
<feature type="compositionally biased region" description="Acidic residues" evidence="3">
    <location>
        <begin position="961"/>
        <end position="981"/>
    </location>
</feature>
<dbReference type="Pfam" id="PF17035">
    <property type="entry name" value="BET"/>
    <property type="match status" value="1"/>
</dbReference>
<evidence type="ECO:0000313" key="7">
    <source>
        <dbReference type="Proteomes" id="UP001201980"/>
    </source>
</evidence>
<feature type="domain" description="Bromo" evidence="4">
    <location>
        <begin position="581"/>
        <end position="653"/>
    </location>
</feature>
<comment type="caution">
    <text evidence="6">The sequence shown here is derived from an EMBL/GenBank/DDBJ whole genome shotgun (WGS) entry which is preliminary data.</text>
</comment>
<feature type="compositionally biased region" description="Basic and acidic residues" evidence="3">
    <location>
        <begin position="99"/>
        <end position="135"/>
    </location>
</feature>
<dbReference type="GO" id="GO:0005634">
    <property type="term" value="C:nucleus"/>
    <property type="evidence" value="ECO:0007669"/>
    <property type="project" value="TreeGrafter"/>
</dbReference>
<sequence length="981" mass="106416">MNSHQLEGAVLDQKIQAKMASDVEQKVNGVNGHPSPPSPKDIVTDEPEVSSTPPPPPPTADSKPTSDGDDSKPQDASVSDKVAEKRDDASVSKPTSPEPGDKDSAMDVDIDKPDEPTVRESKLSDDKEAAPEVPKDMPTAEEAPAEDEVMNDAETVEPTKPDEPAEHVAKEPDAAKPEKEDEPAPASDVEMKDAPETESQAPTVQGPALSAEHPEASGTQDTSMMSDADAPSQSAEKELSPQPSSVAAAAVPSILESIKSPVKNVREREDDNPDEPPAKRARTESQHPPDSVASEAAESKPAAPESAAPDLPAGEQEANTEITAVRDDWSKYAHPGREDQPLTPTMVKEAKKAIAGIKKTKVGGQLCKPIEASWPQLQEEYYARIKKPVNFGDIDGKLKEGKYATLAELKADLDLIYSNAIDFNGLGHIIAQQAHDYVERVMRALKIESHDKPRPARKDSMAKPPPPPKLQAPPPPKQQPVINTRAPSKPSKRGSHAAAAAAPVATSPAPAANKSDESPTFAVTPSGMPLIRRDSTKNDGKRPIHPPKNKDLDYSNKGQKKKLSIELRFYEEILKDLRSSKYSVLNKPFLSPVDPVALNIPTYFNIIKKPMDLSTLAGKLESGEYKKGKDFEADMTLMFKNCFKFNPSGNAIHDIGRQFEAAYKNLLARKDSWMKENAPPPPPPKSARPNVAEGSDSEESEGEPEPVPEVPQGDGDVKKQQETVKILDGRVREENKKLDEELRKPVPNESIIQIGQLLLTTLMQQLLQEKKKLAEMSKSGGPAPRPKPAKATKAKAGGGAQKKASAAAKKAGGGRKASKKRAEATDVQREVVTDGILQLDETNMNKCIEIIKKDTNETENDSGELELDINVLSSDAVWKLYDIIKAKLPHIIEAHAQPDATRQPTPDPEPSPPRAIAKAAKPKKNKPMNKQEQERKIEQLKELKAQFQRGGSGSQEPLPSVEDEVQDDSTDDDEPSDSEEE</sequence>
<feature type="compositionally biased region" description="Low complexity" evidence="3">
    <location>
        <begin position="293"/>
        <end position="309"/>
    </location>
</feature>
<evidence type="ECO:0000259" key="4">
    <source>
        <dbReference type="PROSITE" id="PS50014"/>
    </source>
</evidence>
<feature type="compositionally biased region" description="Basic and acidic residues" evidence="3">
    <location>
        <begin position="157"/>
        <end position="179"/>
    </location>
</feature>
<evidence type="ECO:0000256" key="1">
    <source>
        <dbReference type="ARBA" id="ARBA00023117"/>
    </source>
</evidence>
<dbReference type="PROSITE" id="PS50014">
    <property type="entry name" value="BROMODOMAIN_2"/>
    <property type="match status" value="2"/>
</dbReference>
<dbReference type="SMART" id="SM00297">
    <property type="entry name" value="BROMO"/>
    <property type="match status" value="2"/>
</dbReference>
<keyword evidence="7" id="KW-1185">Reference proteome</keyword>
<dbReference type="PROSITE" id="PS51525">
    <property type="entry name" value="NET"/>
    <property type="match status" value="1"/>
</dbReference>
<dbReference type="InterPro" id="IPR038336">
    <property type="entry name" value="NET_sf"/>
</dbReference>
<dbReference type="PANTHER" id="PTHR22880">
    <property type="entry name" value="FALZ-RELATED BROMODOMAIN-CONTAINING PROTEINS"/>
    <property type="match status" value="1"/>
</dbReference>
<evidence type="ECO:0000313" key="6">
    <source>
        <dbReference type="EMBL" id="KAJ2907101.1"/>
    </source>
</evidence>
<feature type="domain" description="Bromo" evidence="4">
    <location>
        <begin position="358"/>
        <end position="431"/>
    </location>
</feature>
<feature type="compositionally biased region" description="Acidic residues" evidence="3">
    <location>
        <begin position="143"/>
        <end position="155"/>
    </location>
</feature>
<dbReference type="SUPFAM" id="SSF47370">
    <property type="entry name" value="Bromodomain"/>
    <property type="match status" value="2"/>
</dbReference>
<feature type="compositionally biased region" description="Low complexity" evidence="3">
    <location>
        <begin position="497"/>
        <end position="512"/>
    </location>
</feature>
<dbReference type="AlphaFoldDB" id="A0AAD5S060"/>
<feature type="compositionally biased region" description="Basic and acidic residues" evidence="3">
    <location>
        <begin position="448"/>
        <end position="461"/>
    </location>
</feature>
<feature type="compositionally biased region" description="Acidic residues" evidence="3">
    <location>
        <begin position="695"/>
        <end position="706"/>
    </location>
</feature>
<feature type="region of interest" description="Disordered" evidence="3">
    <location>
        <begin position="773"/>
        <end position="838"/>
    </location>
</feature>
<evidence type="ECO:0008006" key="8">
    <source>
        <dbReference type="Google" id="ProtNLM"/>
    </source>
</evidence>
<reference evidence="6" key="1">
    <citation type="submission" date="2022-07" db="EMBL/GenBank/DDBJ databases">
        <title>Draft genome sequence of Zalerion maritima ATCC 34329, a (micro)plastics degrading marine fungus.</title>
        <authorList>
            <person name="Paco A."/>
            <person name="Goncalves M.F.M."/>
            <person name="Rocha-Santos T.A.P."/>
            <person name="Alves A."/>
        </authorList>
    </citation>
    <scope>NUCLEOTIDE SEQUENCE</scope>
    <source>
        <strain evidence="6">ATCC 34329</strain>
    </source>
</reference>
<dbReference type="Proteomes" id="UP001201980">
    <property type="component" value="Unassembled WGS sequence"/>
</dbReference>
<dbReference type="InterPro" id="IPR036427">
    <property type="entry name" value="Bromodomain-like_sf"/>
</dbReference>
<accession>A0AAD5S060</accession>
<dbReference type="Pfam" id="PF00439">
    <property type="entry name" value="Bromodomain"/>
    <property type="match status" value="2"/>
</dbReference>
<gene>
    <name evidence="6" type="ORF">MKZ38_007616</name>
</gene>
<feature type="compositionally biased region" description="Basic and acidic residues" evidence="3">
    <location>
        <begin position="531"/>
        <end position="554"/>
    </location>
</feature>
<dbReference type="PRINTS" id="PR00503">
    <property type="entry name" value="BROMODOMAIN"/>
</dbReference>
<feature type="compositionally biased region" description="Basic and acidic residues" evidence="3">
    <location>
        <begin position="820"/>
        <end position="832"/>
    </location>
</feature>
<dbReference type="EMBL" id="JAKWBI020000004">
    <property type="protein sequence ID" value="KAJ2907101.1"/>
    <property type="molecule type" value="Genomic_DNA"/>
</dbReference>
<dbReference type="GO" id="GO:0006355">
    <property type="term" value="P:regulation of DNA-templated transcription"/>
    <property type="evidence" value="ECO:0007669"/>
    <property type="project" value="TreeGrafter"/>
</dbReference>